<evidence type="ECO:0000256" key="1">
    <source>
        <dbReference type="SAM" id="MobiDB-lite"/>
    </source>
</evidence>
<dbReference type="Proteomes" id="UP000006729">
    <property type="component" value="Chromosome 4"/>
</dbReference>
<evidence type="ECO:0000313" key="2">
    <source>
        <dbReference type="EMBL" id="PNT42673.1"/>
    </source>
</evidence>
<feature type="compositionally biased region" description="Basic and acidic residues" evidence="1">
    <location>
        <begin position="100"/>
        <end position="120"/>
    </location>
</feature>
<dbReference type="AlphaFoldDB" id="U5GH71"/>
<sequence length="187" mass="21113">MSDIDCNFGNCDCDCDPDCCCCCLDFDLCSDGCCCCCPDFHQCFDGCCSSDGDHSLCCCLICIGSSDRHRNHRDSGGVPWLCCWDCGSRRRRTSSSEGQWRPDPKQNGTKKEEKEKKKETGTCCSSHGPFDISPRYKHQHDSSDWNKTKHQCSRCSSIPPSPLDPPRIQQFGRLDHEKRVIGHGMYY</sequence>
<accession>U5GH71</accession>
<keyword evidence="3" id="KW-1185">Reference proteome</keyword>
<protein>
    <submittedName>
        <fullName evidence="2">Uncharacterized protein</fullName>
    </submittedName>
</protein>
<feature type="region of interest" description="Disordered" evidence="1">
    <location>
        <begin position="90"/>
        <end position="145"/>
    </location>
</feature>
<dbReference type="HOGENOM" id="CLU_1449957_0_0_1"/>
<dbReference type="KEGG" id="pop:18098337"/>
<gene>
    <name evidence="2" type="ORF">POPTR_004G226200</name>
</gene>
<proteinExistence type="predicted"/>
<organism evidence="2 3">
    <name type="scientific">Populus trichocarpa</name>
    <name type="common">Western balsam poplar</name>
    <name type="synonym">Populus balsamifera subsp. trichocarpa</name>
    <dbReference type="NCBI Taxonomy" id="3694"/>
    <lineage>
        <taxon>Eukaryota</taxon>
        <taxon>Viridiplantae</taxon>
        <taxon>Streptophyta</taxon>
        <taxon>Embryophyta</taxon>
        <taxon>Tracheophyta</taxon>
        <taxon>Spermatophyta</taxon>
        <taxon>Magnoliopsida</taxon>
        <taxon>eudicotyledons</taxon>
        <taxon>Gunneridae</taxon>
        <taxon>Pentapetalae</taxon>
        <taxon>rosids</taxon>
        <taxon>fabids</taxon>
        <taxon>Malpighiales</taxon>
        <taxon>Salicaceae</taxon>
        <taxon>Saliceae</taxon>
        <taxon>Populus</taxon>
    </lineage>
</organism>
<evidence type="ECO:0000313" key="3">
    <source>
        <dbReference type="Proteomes" id="UP000006729"/>
    </source>
</evidence>
<dbReference type="EMBL" id="CM009293">
    <property type="protein sequence ID" value="PNT42673.1"/>
    <property type="molecule type" value="Genomic_DNA"/>
</dbReference>
<dbReference type="Gramene" id="Potri.004G226200.1.v4.1">
    <property type="protein sequence ID" value="Potri.004G226200.1.v4.1"/>
    <property type="gene ID" value="Potri.004G226200.v4.1"/>
</dbReference>
<dbReference type="InParanoid" id="U5GH71"/>
<reference evidence="2 3" key="1">
    <citation type="journal article" date="2006" name="Science">
        <title>The genome of black cottonwood, Populus trichocarpa (Torr. &amp; Gray).</title>
        <authorList>
            <person name="Tuskan G.A."/>
            <person name="Difazio S."/>
            <person name="Jansson S."/>
            <person name="Bohlmann J."/>
            <person name="Grigoriev I."/>
            <person name="Hellsten U."/>
            <person name="Putnam N."/>
            <person name="Ralph S."/>
            <person name="Rombauts S."/>
            <person name="Salamov A."/>
            <person name="Schein J."/>
            <person name="Sterck L."/>
            <person name="Aerts A."/>
            <person name="Bhalerao R.R."/>
            <person name="Bhalerao R.P."/>
            <person name="Blaudez D."/>
            <person name="Boerjan W."/>
            <person name="Brun A."/>
            <person name="Brunner A."/>
            <person name="Busov V."/>
            <person name="Campbell M."/>
            <person name="Carlson J."/>
            <person name="Chalot M."/>
            <person name="Chapman J."/>
            <person name="Chen G.L."/>
            <person name="Cooper D."/>
            <person name="Coutinho P.M."/>
            <person name="Couturier J."/>
            <person name="Covert S."/>
            <person name="Cronk Q."/>
            <person name="Cunningham R."/>
            <person name="Davis J."/>
            <person name="Degroeve S."/>
            <person name="Dejardin A."/>
            <person name="Depamphilis C."/>
            <person name="Detter J."/>
            <person name="Dirks B."/>
            <person name="Dubchak I."/>
            <person name="Duplessis S."/>
            <person name="Ehlting J."/>
            <person name="Ellis B."/>
            <person name="Gendler K."/>
            <person name="Goodstein D."/>
            <person name="Gribskov M."/>
            <person name="Grimwood J."/>
            <person name="Groover A."/>
            <person name="Gunter L."/>
            <person name="Hamberger B."/>
            <person name="Heinze B."/>
            <person name="Helariutta Y."/>
            <person name="Henrissat B."/>
            <person name="Holligan D."/>
            <person name="Holt R."/>
            <person name="Huang W."/>
            <person name="Islam-Faridi N."/>
            <person name="Jones S."/>
            <person name="Jones-Rhoades M."/>
            <person name="Jorgensen R."/>
            <person name="Joshi C."/>
            <person name="Kangasjarvi J."/>
            <person name="Karlsson J."/>
            <person name="Kelleher C."/>
            <person name="Kirkpatrick R."/>
            <person name="Kirst M."/>
            <person name="Kohler A."/>
            <person name="Kalluri U."/>
            <person name="Larimer F."/>
            <person name="Leebens-Mack J."/>
            <person name="Leple J.C."/>
            <person name="Locascio P."/>
            <person name="Lou Y."/>
            <person name="Lucas S."/>
            <person name="Martin F."/>
            <person name="Montanini B."/>
            <person name="Napoli C."/>
            <person name="Nelson D.R."/>
            <person name="Nelson C."/>
            <person name="Nieminen K."/>
            <person name="Nilsson O."/>
            <person name="Pereda V."/>
            <person name="Peter G."/>
            <person name="Philippe R."/>
            <person name="Pilate G."/>
            <person name="Poliakov A."/>
            <person name="Razumovskaya J."/>
            <person name="Richardson P."/>
            <person name="Rinaldi C."/>
            <person name="Ritland K."/>
            <person name="Rouze P."/>
            <person name="Ryaboy D."/>
            <person name="Schmutz J."/>
            <person name="Schrader J."/>
            <person name="Segerman B."/>
            <person name="Shin H."/>
            <person name="Siddiqui A."/>
            <person name="Sterky F."/>
            <person name="Terry A."/>
            <person name="Tsai C.J."/>
            <person name="Uberbacher E."/>
            <person name="Unneberg P."/>
            <person name="Vahala J."/>
            <person name="Wall K."/>
            <person name="Wessler S."/>
            <person name="Yang G."/>
            <person name="Yin T."/>
            <person name="Douglas C."/>
            <person name="Marra M."/>
            <person name="Sandberg G."/>
            <person name="Van de Peer Y."/>
            <person name="Rokhsar D."/>
        </authorList>
    </citation>
    <scope>NUCLEOTIDE SEQUENCE [LARGE SCALE GENOMIC DNA]</scope>
    <source>
        <strain evidence="3">cv. Nisqually</strain>
    </source>
</reference>
<name>U5GH71_POPTR</name>